<proteinExistence type="predicted"/>
<dbReference type="AlphaFoldDB" id="A0A6A4NXH3"/>
<name>A0A6A4NXH3_LUPAL</name>
<gene>
    <name evidence="2" type="ORF">Lalb_Chr18g0059571</name>
</gene>
<dbReference type="Proteomes" id="UP000447434">
    <property type="component" value="Chromosome 18"/>
</dbReference>
<protein>
    <submittedName>
        <fullName evidence="2">Uncharacterized protein</fullName>
    </submittedName>
</protein>
<organism evidence="2 3">
    <name type="scientific">Lupinus albus</name>
    <name type="common">White lupine</name>
    <name type="synonym">Lupinus termis</name>
    <dbReference type="NCBI Taxonomy" id="3870"/>
    <lineage>
        <taxon>Eukaryota</taxon>
        <taxon>Viridiplantae</taxon>
        <taxon>Streptophyta</taxon>
        <taxon>Embryophyta</taxon>
        <taxon>Tracheophyta</taxon>
        <taxon>Spermatophyta</taxon>
        <taxon>Magnoliopsida</taxon>
        <taxon>eudicotyledons</taxon>
        <taxon>Gunneridae</taxon>
        <taxon>Pentapetalae</taxon>
        <taxon>rosids</taxon>
        <taxon>fabids</taxon>
        <taxon>Fabales</taxon>
        <taxon>Fabaceae</taxon>
        <taxon>Papilionoideae</taxon>
        <taxon>50 kb inversion clade</taxon>
        <taxon>genistoids sensu lato</taxon>
        <taxon>core genistoids</taxon>
        <taxon>Genisteae</taxon>
        <taxon>Lupinus</taxon>
    </lineage>
</organism>
<sequence length="80" mass="9078">MVTNFNGYFLIYADKTLTTHTVHNCKVYLVRAPDGLKLTNLNGGIQGATLNPQDRIVHWRNHPFLVYRVGDLAVEPICPR</sequence>
<dbReference type="OrthoDB" id="665669at2759"/>
<dbReference type="PANTHER" id="PTHR33470:SF22">
    <property type="entry name" value="POLLEN OLE E 1 ALLERGEN AND EXTENSIN FAMILY PROTEIN"/>
    <property type="match status" value="1"/>
</dbReference>
<dbReference type="EMBL" id="WOCE01000018">
    <property type="protein sequence ID" value="KAE9594985.1"/>
    <property type="molecule type" value="Genomic_DNA"/>
</dbReference>
<keyword evidence="1" id="KW-0732">Signal</keyword>
<comment type="caution">
    <text evidence="2">The sequence shown here is derived from an EMBL/GenBank/DDBJ whole genome shotgun (WGS) entry which is preliminary data.</text>
</comment>
<keyword evidence="3" id="KW-1185">Reference proteome</keyword>
<accession>A0A6A4NXH3</accession>
<evidence type="ECO:0000313" key="3">
    <source>
        <dbReference type="Proteomes" id="UP000447434"/>
    </source>
</evidence>
<dbReference type="PANTHER" id="PTHR33470">
    <property type="entry name" value="OS01G0164075 PROTEIN"/>
    <property type="match status" value="1"/>
</dbReference>
<evidence type="ECO:0000256" key="1">
    <source>
        <dbReference type="ARBA" id="ARBA00022729"/>
    </source>
</evidence>
<dbReference type="GO" id="GO:0071944">
    <property type="term" value="C:cell periphery"/>
    <property type="evidence" value="ECO:0007669"/>
    <property type="project" value="TreeGrafter"/>
</dbReference>
<evidence type="ECO:0000313" key="2">
    <source>
        <dbReference type="EMBL" id="KAE9594985.1"/>
    </source>
</evidence>
<reference evidence="3" key="1">
    <citation type="journal article" date="2020" name="Nat. Commun.">
        <title>Genome sequence of the cluster root forming white lupin.</title>
        <authorList>
            <person name="Hufnagel B."/>
            <person name="Marques A."/>
            <person name="Soriano A."/>
            <person name="Marques L."/>
            <person name="Divol F."/>
            <person name="Doumas P."/>
            <person name="Sallet E."/>
            <person name="Mancinotti D."/>
            <person name="Carrere S."/>
            <person name="Marande W."/>
            <person name="Arribat S."/>
            <person name="Keller J."/>
            <person name="Huneau C."/>
            <person name="Blein T."/>
            <person name="Aime D."/>
            <person name="Laguerre M."/>
            <person name="Taylor J."/>
            <person name="Schubert V."/>
            <person name="Nelson M."/>
            <person name="Geu-Flores F."/>
            <person name="Crespi M."/>
            <person name="Gallardo-Guerrero K."/>
            <person name="Delaux P.-M."/>
            <person name="Salse J."/>
            <person name="Berges H."/>
            <person name="Guyot R."/>
            <person name="Gouzy J."/>
            <person name="Peret B."/>
        </authorList>
    </citation>
    <scope>NUCLEOTIDE SEQUENCE [LARGE SCALE GENOMIC DNA]</scope>
    <source>
        <strain evidence="3">cv. Amiga</strain>
    </source>
</reference>